<protein>
    <submittedName>
        <fullName evidence="1">Uncharacterized protein</fullName>
    </submittedName>
</protein>
<proteinExistence type="predicted"/>
<evidence type="ECO:0000313" key="1">
    <source>
        <dbReference type="EMBL" id="JAH62286.1"/>
    </source>
</evidence>
<name>A0A0E9U8Z2_ANGAN</name>
<reference evidence="1" key="1">
    <citation type="submission" date="2014-11" db="EMBL/GenBank/DDBJ databases">
        <authorList>
            <person name="Amaro Gonzalez C."/>
        </authorList>
    </citation>
    <scope>NUCLEOTIDE SEQUENCE</scope>
</reference>
<accession>A0A0E9U8Z2</accession>
<dbReference type="EMBL" id="GBXM01046291">
    <property type="protein sequence ID" value="JAH62286.1"/>
    <property type="molecule type" value="Transcribed_RNA"/>
</dbReference>
<organism evidence="1">
    <name type="scientific">Anguilla anguilla</name>
    <name type="common">European freshwater eel</name>
    <name type="synonym">Muraena anguilla</name>
    <dbReference type="NCBI Taxonomy" id="7936"/>
    <lineage>
        <taxon>Eukaryota</taxon>
        <taxon>Metazoa</taxon>
        <taxon>Chordata</taxon>
        <taxon>Craniata</taxon>
        <taxon>Vertebrata</taxon>
        <taxon>Euteleostomi</taxon>
        <taxon>Actinopterygii</taxon>
        <taxon>Neopterygii</taxon>
        <taxon>Teleostei</taxon>
        <taxon>Anguilliformes</taxon>
        <taxon>Anguillidae</taxon>
        <taxon>Anguilla</taxon>
    </lineage>
</organism>
<sequence>MAVGSTTDGYTKANGSPICWRITE</sequence>
<reference evidence="1" key="2">
    <citation type="journal article" date="2015" name="Fish Shellfish Immunol.">
        <title>Early steps in the European eel (Anguilla anguilla)-Vibrio vulnificus interaction in the gills: Role of the RtxA13 toxin.</title>
        <authorList>
            <person name="Callol A."/>
            <person name="Pajuelo D."/>
            <person name="Ebbesson L."/>
            <person name="Teles M."/>
            <person name="MacKenzie S."/>
            <person name="Amaro C."/>
        </authorList>
    </citation>
    <scope>NUCLEOTIDE SEQUENCE</scope>
</reference>
<dbReference type="AlphaFoldDB" id="A0A0E9U8Z2"/>